<comment type="caution">
    <text evidence="17">The sequence shown here is derived from an EMBL/GenBank/DDBJ whole genome shotgun (WGS) entry which is preliminary data.</text>
</comment>
<dbReference type="GO" id="GO:0005737">
    <property type="term" value="C:cytoplasm"/>
    <property type="evidence" value="ECO:0007669"/>
    <property type="project" value="UniProtKB-SubCell"/>
</dbReference>
<gene>
    <name evidence="13 17" type="primary">recF</name>
    <name evidence="17" type="ORF">EUA98_06170</name>
</gene>
<feature type="domain" description="RecF/RecN/SMC N-terminal" evidence="16">
    <location>
        <begin position="2"/>
        <end position="396"/>
    </location>
</feature>
<keyword evidence="6 13" id="KW-0547">Nucleotide-binding</keyword>
<evidence type="ECO:0000256" key="8">
    <source>
        <dbReference type="ARBA" id="ARBA00022840"/>
    </source>
</evidence>
<evidence type="ECO:0000256" key="7">
    <source>
        <dbReference type="ARBA" id="ARBA00022763"/>
    </source>
</evidence>
<dbReference type="PANTHER" id="PTHR32182:SF0">
    <property type="entry name" value="DNA REPLICATION AND REPAIR PROTEIN RECF"/>
    <property type="match status" value="1"/>
</dbReference>
<evidence type="ECO:0000256" key="12">
    <source>
        <dbReference type="ARBA" id="ARBA00025401"/>
    </source>
</evidence>
<evidence type="ECO:0000256" key="11">
    <source>
        <dbReference type="ARBA" id="ARBA00023236"/>
    </source>
</evidence>
<dbReference type="InterPro" id="IPR027417">
    <property type="entry name" value="P-loop_NTPase"/>
</dbReference>
<dbReference type="GO" id="GO:0006260">
    <property type="term" value="P:DNA replication"/>
    <property type="evidence" value="ECO:0007669"/>
    <property type="project" value="UniProtKB-UniRule"/>
</dbReference>
<evidence type="ECO:0000256" key="6">
    <source>
        <dbReference type="ARBA" id="ARBA00022741"/>
    </source>
</evidence>
<evidence type="ECO:0000256" key="1">
    <source>
        <dbReference type="ARBA" id="ARBA00004496"/>
    </source>
</evidence>
<keyword evidence="5 13" id="KW-0235">DNA replication</keyword>
<dbReference type="AlphaFoldDB" id="A0A4Q5N189"/>
<dbReference type="PANTHER" id="PTHR32182">
    <property type="entry name" value="DNA REPLICATION AND REPAIR PROTEIN RECF"/>
    <property type="match status" value="1"/>
</dbReference>
<keyword evidence="18" id="KW-1185">Reference proteome</keyword>
<dbReference type="NCBIfam" id="TIGR00611">
    <property type="entry name" value="recf"/>
    <property type="match status" value="1"/>
</dbReference>
<dbReference type="GO" id="GO:0009432">
    <property type="term" value="P:SOS response"/>
    <property type="evidence" value="ECO:0007669"/>
    <property type="project" value="UniProtKB-UniRule"/>
</dbReference>
<dbReference type="Gene3D" id="3.40.50.300">
    <property type="entry name" value="P-loop containing nucleotide triphosphate hydrolases"/>
    <property type="match status" value="1"/>
</dbReference>
<evidence type="ECO:0000256" key="15">
    <source>
        <dbReference type="SAM" id="MobiDB-lite"/>
    </source>
</evidence>
<name>A0A4Q5N189_9MICO</name>
<dbReference type="InterPro" id="IPR042174">
    <property type="entry name" value="RecF_2"/>
</dbReference>
<dbReference type="RefSeq" id="WP_130101801.1">
    <property type="nucleotide sequence ID" value="NZ_SDWW01000011.1"/>
</dbReference>
<comment type="function">
    <text evidence="12 13 14">The RecF protein is involved in DNA metabolism; it is required for DNA replication and normal SOS inducibility. RecF binds preferentially to single-stranded, linear DNA. It also seems to bind ATP.</text>
</comment>
<dbReference type="InterPro" id="IPR003395">
    <property type="entry name" value="RecF/RecN/SMC_N"/>
</dbReference>
<evidence type="ECO:0000256" key="10">
    <source>
        <dbReference type="ARBA" id="ARBA00023204"/>
    </source>
</evidence>
<reference evidence="17 18" key="1">
    <citation type="submission" date="2019-01" db="EMBL/GenBank/DDBJ databases">
        <title>Novel species of Cellulomonas.</title>
        <authorList>
            <person name="Liu Q."/>
            <person name="Xin Y.-H."/>
        </authorList>
    </citation>
    <scope>NUCLEOTIDE SEQUENCE [LARGE SCALE GENOMIC DNA]</scope>
    <source>
        <strain evidence="17 18">HLT2-17</strain>
    </source>
</reference>
<comment type="similarity">
    <text evidence="2 13 14">Belongs to the RecF family.</text>
</comment>
<evidence type="ECO:0000313" key="17">
    <source>
        <dbReference type="EMBL" id="RYV51825.1"/>
    </source>
</evidence>
<keyword evidence="11 13" id="KW-0742">SOS response</keyword>
<dbReference type="GO" id="GO:0003697">
    <property type="term" value="F:single-stranded DNA binding"/>
    <property type="evidence" value="ECO:0007669"/>
    <property type="project" value="UniProtKB-UniRule"/>
</dbReference>
<feature type="region of interest" description="Disordered" evidence="15">
    <location>
        <begin position="240"/>
        <end position="261"/>
    </location>
</feature>
<accession>A0A4Q5N189</accession>
<dbReference type="Pfam" id="PF02463">
    <property type="entry name" value="SMC_N"/>
    <property type="match status" value="1"/>
</dbReference>
<proteinExistence type="inferred from homology"/>
<dbReference type="SUPFAM" id="SSF52540">
    <property type="entry name" value="P-loop containing nucleoside triphosphate hydrolases"/>
    <property type="match status" value="1"/>
</dbReference>
<keyword evidence="9 13" id="KW-0238">DNA-binding</keyword>
<keyword evidence="10 13" id="KW-0234">DNA repair</keyword>
<evidence type="ECO:0000256" key="3">
    <source>
        <dbReference type="ARBA" id="ARBA00020170"/>
    </source>
</evidence>
<feature type="binding site" evidence="13">
    <location>
        <begin position="30"/>
        <end position="37"/>
    </location>
    <ligand>
        <name>ATP</name>
        <dbReference type="ChEBI" id="CHEBI:30616"/>
    </ligand>
</feature>
<dbReference type="PROSITE" id="PS00618">
    <property type="entry name" value="RECF_2"/>
    <property type="match status" value="1"/>
</dbReference>
<evidence type="ECO:0000256" key="9">
    <source>
        <dbReference type="ARBA" id="ARBA00023125"/>
    </source>
</evidence>
<dbReference type="Proteomes" id="UP000293764">
    <property type="component" value="Unassembled WGS sequence"/>
</dbReference>
<dbReference type="GO" id="GO:0005524">
    <property type="term" value="F:ATP binding"/>
    <property type="evidence" value="ECO:0007669"/>
    <property type="project" value="UniProtKB-UniRule"/>
</dbReference>
<evidence type="ECO:0000313" key="18">
    <source>
        <dbReference type="Proteomes" id="UP000293764"/>
    </source>
</evidence>
<protein>
    <recommendedName>
        <fullName evidence="3 13">DNA replication and repair protein RecF</fullName>
    </recommendedName>
</protein>
<evidence type="ECO:0000259" key="16">
    <source>
        <dbReference type="Pfam" id="PF02463"/>
    </source>
</evidence>
<organism evidence="17 18">
    <name type="scientific">Pengzhenrongella frigida</name>
    <dbReference type="NCBI Taxonomy" id="1259133"/>
    <lineage>
        <taxon>Bacteria</taxon>
        <taxon>Bacillati</taxon>
        <taxon>Actinomycetota</taxon>
        <taxon>Actinomycetes</taxon>
        <taxon>Micrococcales</taxon>
        <taxon>Pengzhenrongella</taxon>
    </lineage>
</organism>
<dbReference type="HAMAP" id="MF_00365">
    <property type="entry name" value="RecF"/>
    <property type="match status" value="1"/>
</dbReference>
<evidence type="ECO:0000256" key="5">
    <source>
        <dbReference type="ARBA" id="ARBA00022705"/>
    </source>
</evidence>
<sequence>MYVSHLSLADFRSYETVDLELDRGVTSLVGPNGQGKTNLVEALLYVATLGSHRVPSDAALIRSGADRAVVRARVVRDDRSRLVEIEITNGKANRARINRSPVPRVRDVLGILRTVMFAPEDLALVKGDPDGRRRFLDELAVLVTPRMAGVQGDYDRILRQRSALLKSAGAAMRGSRGAGDLRTLDVWDAKLAETGAQIIAARQALIGALHPHVAGAYEQVSGGQGAARITYKSSLDAAAPVDENPPLAGAPASYSEGAGDATGGLDQLATGRSVMPGVHLLEARLMDAMGRLRTKEIERGVCLVGPHRDDLVLELGDLPAKGYASHGESWSLALALRLASYRLLTEADGPEWVTDWGIDGEPVLVLDDVFAELDSRRRDRLADLVSKAGQVIVTAAVPSDVPEQLEGARIDVMGGQVTRVL</sequence>
<evidence type="ECO:0000256" key="14">
    <source>
        <dbReference type="RuleBase" id="RU000578"/>
    </source>
</evidence>
<evidence type="ECO:0000256" key="2">
    <source>
        <dbReference type="ARBA" id="ARBA00008016"/>
    </source>
</evidence>
<keyword evidence="4 13" id="KW-0963">Cytoplasm</keyword>
<dbReference type="InterPro" id="IPR018078">
    <property type="entry name" value="DNA-binding_RecF_CS"/>
</dbReference>
<keyword evidence="8 13" id="KW-0067">ATP-binding</keyword>
<evidence type="ECO:0000256" key="4">
    <source>
        <dbReference type="ARBA" id="ARBA00022490"/>
    </source>
</evidence>
<keyword evidence="7 13" id="KW-0227">DNA damage</keyword>
<evidence type="ECO:0000256" key="13">
    <source>
        <dbReference type="HAMAP-Rule" id="MF_00365"/>
    </source>
</evidence>
<dbReference type="InterPro" id="IPR001238">
    <property type="entry name" value="DNA-binding_RecF"/>
</dbReference>
<dbReference type="OrthoDB" id="9803889at2"/>
<dbReference type="EMBL" id="SDWW01000011">
    <property type="protein sequence ID" value="RYV51825.1"/>
    <property type="molecule type" value="Genomic_DNA"/>
</dbReference>
<dbReference type="PROSITE" id="PS00617">
    <property type="entry name" value="RECF_1"/>
    <property type="match status" value="1"/>
</dbReference>
<dbReference type="Gene3D" id="1.20.1050.90">
    <property type="entry name" value="RecF/RecN/SMC, N-terminal domain"/>
    <property type="match status" value="1"/>
</dbReference>
<dbReference type="GO" id="GO:0000731">
    <property type="term" value="P:DNA synthesis involved in DNA repair"/>
    <property type="evidence" value="ECO:0007669"/>
    <property type="project" value="TreeGrafter"/>
</dbReference>
<dbReference type="GO" id="GO:0006302">
    <property type="term" value="P:double-strand break repair"/>
    <property type="evidence" value="ECO:0007669"/>
    <property type="project" value="TreeGrafter"/>
</dbReference>
<comment type="subcellular location">
    <subcellularLocation>
        <location evidence="1 13 14">Cytoplasm</location>
    </subcellularLocation>
</comment>